<organism evidence="2 3">
    <name type="scientific">Pseudobutyrivibrio xylanivorans</name>
    <dbReference type="NCBI Taxonomy" id="185007"/>
    <lineage>
        <taxon>Bacteria</taxon>
        <taxon>Bacillati</taxon>
        <taxon>Bacillota</taxon>
        <taxon>Clostridia</taxon>
        <taxon>Lachnospirales</taxon>
        <taxon>Lachnospiraceae</taxon>
        <taxon>Pseudobutyrivibrio</taxon>
    </lineage>
</organism>
<reference evidence="2 3" key="1">
    <citation type="submission" date="2016-10" db="EMBL/GenBank/DDBJ databases">
        <authorList>
            <person name="de Groot N.N."/>
        </authorList>
    </citation>
    <scope>NUCLEOTIDE SEQUENCE [LARGE SCALE GENOMIC DNA]</scope>
    <source>
        <strain evidence="2 3">DSM 10317</strain>
    </source>
</reference>
<sequence>MKNKILVLALAGVMTLSMVACGSAAANTETESAQVEDEAVPTASNEAAQDLDENSIDFIKQVSNECAPEIDFSDCDTFTDMLNKKKITAGMGYANITVGDVDVFAVTSGTYDNMDGNMAGIDATLFTYDDGNIVELGKICSGGTAYPIATKDGYIYTASNHWVCKYVIGDDNSLKIMEKASVVYDENGDGTYFYDSEDGGDYSQMDQEYLQEIMDQLIEEMSNAEIINFDTVAE</sequence>
<dbReference type="PROSITE" id="PS51257">
    <property type="entry name" value="PROKAR_LIPOPROTEIN"/>
    <property type="match status" value="1"/>
</dbReference>
<evidence type="ECO:0000313" key="2">
    <source>
        <dbReference type="EMBL" id="SCZ80122.1"/>
    </source>
</evidence>
<keyword evidence="1" id="KW-0732">Signal</keyword>
<gene>
    <name evidence="2" type="ORF">SAMN02910350_02129</name>
</gene>
<name>A0A1G5S166_PSEXY</name>
<dbReference type="RefSeq" id="WP_090163350.1">
    <property type="nucleotide sequence ID" value="NZ_FMWK01000012.1"/>
</dbReference>
<accession>A0A1G5S166</accession>
<dbReference type="EMBL" id="FMWK01000012">
    <property type="protein sequence ID" value="SCZ80122.1"/>
    <property type="molecule type" value="Genomic_DNA"/>
</dbReference>
<feature type="chain" id="PRO_5011443200" evidence="1">
    <location>
        <begin position="26"/>
        <end position="234"/>
    </location>
</feature>
<evidence type="ECO:0000313" key="3">
    <source>
        <dbReference type="Proteomes" id="UP000199428"/>
    </source>
</evidence>
<dbReference type="Proteomes" id="UP000199428">
    <property type="component" value="Unassembled WGS sequence"/>
</dbReference>
<protein>
    <submittedName>
        <fullName evidence="2">Uncharacterized protein</fullName>
    </submittedName>
</protein>
<evidence type="ECO:0000256" key="1">
    <source>
        <dbReference type="SAM" id="SignalP"/>
    </source>
</evidence>
<dbReference type="AlphaFoldDB" id="A0A1G5S166"/>
<proteinExistence type="predicted"/>
<feature type="signal peptide" evidence="1">
    <location>
        <begin position="1"/>
        <end position="25"/>
    </location>
</feature>